<proteinExistence type="predicted"/>
<evidence type="ECO:0000313" key="7">
    <source>
        <dbReference type="Proteomes" id="UP000436858"/>
    </source>
</evidence>
<dbReference type="RefSeq" id="WP_011107483.1">
    <property type="nucleotide sequence ID" value="NZ_CABJDH010000005.1"/>
</dbReference>
<reference evidence="3" key="4">
    <citation type="submission" date="2021-07" db="EMBL/GenBank/DDBJ databases">
        <title>Comparative genomics of Bacteroides fragilis group isolates reveals species-dependent resistance mechanisms and validates clinical tools for resistance prediction.</title>
        <authorList>
            <person name="Wallace M.J."/>
            <person name="Jean S."/>
            <person name="Wallace M.A."/>
            <person name="Carey-Ann B.D."/>
            <person name="Dantas G."/>
        </authorList>
    </citation>
    <scope>NUCLEOTIDE SEQUENCE</scope>
    <source>
        <strain evidence="3">BJH_160</strain>
    </source>
</reference>
<gene>
    <name evidence="4" type="ORF">DW780_08335</name>
    <name evidence="2" type="ORF">GAN91_14570</name>
    <name evidence="1" type="ORF">GAO51_02040</name>
    <name evidence="3" type="ORF">K0H07_08955</name>
    <name evidence="5" type="ORF">KQP68_08815</name>
</gene>
<dbReference type="Proteomes" id="UP000436858">
    <property type="component" value="Unassembled WGS sequence"/>
</dbReference>
<dbReference type="EMBL" id="WCSY01000001">
    <property type="protein sequence ID" value="KAB4316270.1"/>
    <property type="molecule type" value="Genomic_DNA"/>
</dbReference>
<evidence type="ECO:0000313" key="3">
    <source>
        <dbReference type="EMBL" id="MCE9237284.1"/>
    </source>
</evidence>
<dbReference type="Proteomes" id="UP000284785">
    <property type="component" value="Unassembled WGS sequence"/>
</dbReference>
<dbReference type="InterPro" id="IPR049197">
    <property type="entry name" value="DUF6864"/>
</dbReference>
<protein>
    <submittedName>
        <fullName evidence="4">Uncharacterized protein</fullName>
    </submittedName>
</protein>
<dbReference type="Proteomes" id="UP001156218">
    <property type="component" value="Chromosome"/>
</dbReference>
<dbReference type="Proteomes" id="UP000440614">
    <property type="component" value="Unassembled WGS sequence"/>
</dbReference>
<dbReference type="Pfam" id="PF21732">
    <property type="entry name" value="DUF6864"/>
    <property type="match status" value="1"/>
</dbReference>
<evidence type="ECO:0000313" key="5">
    <source>
        <dbReference type="EMBL" id="UYU68360.1"/>
    </source>
</evidence>
<dbReference type="AlphaFoldDB" id="A0A0P0EUS7"/>
<dbReference type="GeneID" id="60926813"/>
<dbReference type="EMBL" id="QSJP01000005">
    <property type="protein sequence ID" value="RHD89338.1"/>
    <property type="molecule type" value="Genomic_DNA"/>
</dbReference>
<dbReference type="EMBL" id="JAHYQA010000004">
    <property type="protein sequence ID" value="MCE9237284.1"/>
    <property type="molecule type" value="Genomic_DNA"/>
</dbReference>
<name>A0A0P0EUS7_BACT4</name>
<dbReference type="EMBL" id="WCRY01000013">
    <property type="protein sequence ID" value="KAB4480828.1"/>
    <property type="molecule type" value="Genomic_DNA"/>
</dbReference>
<evidence type="ECO:0000313" key="2">
    <source>
        <dbReference type="EMBL" id="KAB4480828.1"/>
    </source>
</evidence>
<evidence type="ECO:0000313" key="6">
    <source>
        <dbReference type="Proteomes" id="UP000284785"/>
    </source>
</evidence>
<reference evidence="4 6" key="1">
    <citation type="submission" date="2018-08" db="EMBL/GenBank/DDBJ databases">
        <title>A genome reference for cultivated species of the human gut microbiota.</title>
        <authorList>
            <person name="Zou Y."/>
            <person name="Xue W."/>
            <person name="Luo G."/>
        </authorList>
    </citation>
    <scope>NUCLEOTIDE SEQUENCE [LARGE SCALE GENOMIC DNA]</scope>
    <source>
        <strain evidence="4 6">AM30-26</strain>
    </source>
</reference>
<evidence type="ECO:0000313" key="1">
    <source>
        <dbReference type="EMBL" id="KAB4316270.1"/>
    </source>
</evidence>
<organism evidence="4 6">
    <name type="scientific">Bacteroides thetaiotaomicron</name>
    <dbReference type="NCBI Taxonomy" id="818"/>
    <lineage>
        <taxon>Bacteria</taxon>
        <taxon>Pseudomonadati</taxon>
        <taxon>Bacteroidota</taxon>
        <taxon>Bacteroidia</taxon>
        <taxon>Bacteroidales</taxon>
        <taxon>Bacteroidaceae</taxon>
        <taxon>Bacteroides</taxon>
    </lineage>
</organism>
<dbReference type="Proteomes" id="UP001200544">
    <property type="component" value="Unassembled WGS sequence"/>
</dbReference>
<sequence length="125" mass="14337">MVKINITAETNGFVLLEHGEVFIKNNNDVSLKLIPNEQEVPLIINIEFANKGGRIASVDRNIVNDKLVFTCNNFQSEPGNWGGIIEPMLIAEMDDCNLYLSFLVWNIDTTNYNRLLNYSFWLKKK</sequence>
<reference evidence="7 8" key="2">
    <citation type="journal article" date="2019" name="Nat. Med.">
        <title>A library of human gut bacterial isolates paired with longitudinal multiomics data enables mechanistic microbiome research.</title>
        <authorList>
            <person name="Poyet M."/>
            <person name="Groussin M."/>
            <person name="Gibbons S.M."/>
            <person name="Avila-Pacheco J."/>
            <person name="Jiang X."/>
            <person name="Kearney S.M."/>
            <person name="Perrotta A.R."/>
            <person name="Berdy B."/>
            <person name="Zhao S."/>
            <person name="Lieberman T.D."/>
            <person name="Swanson P.K."/>
            <person name="Smith M."/>
            <person name="Roesemann S."/>
            <person name="Alexander J.E."/>
            <person name="Rich S.A."/>
            <person name="Livny J."/>
            <person name="Vlamakis H."/>
            <person name="Clish C."/>
            <person name="Bullock K."/>
            <person name="Deik A."/>
            <person name="Scott J."/>
            <person name="Pierce K.A."/>
            <person name="Xavier R.J."/>
            <person name="Alm E.J."/>
        </authorList>
    </citation>
    <scope>NUCLEOTIDE SEQUENCE [LARGE SCALE GENOMIC DNA]</scope>
    <source>
        <strain evidence="2 7">BIOML-A162</strain>
        <strain evidence="1 8">BIOML-A188</strain>
    </source>
</reference>
<dbReference type="KEGG" id="btho:Btheta7330_02473"/>
<evidence type="ECO:0000313" key="8">
    <source>
        <dbReference type="Proteomes" id="UP000440614"/>
    </source>
</evidence>
<reference evidence="5 9" key="3">
    <citation type="submission" date="2021-06" db="EMBL/GenBank/DDBJ databases">
        <title>Interrogation of the integrated mobile genetic elements in gut-associated Bacteroides with a consensus prediction approach.</title>
        <authorList>
            <person name="Campbell D.E."/>
            <person name="Leigh J.R."/>
            <person name="Kim T."/>
            <person name="England W."/>
            <person name="Whitaker R.J."/>
            <person name="Degnan P.H."/>
        </authorList>
    </citation>
    <scope>NUCLEOTIDE SEQUENCE [LARGE SCALE GENOMIC DNA]</scope>
    <source>
        <strain evidence="5 9">WAL8669</strain>
    </source>
</reference>
<accession>A0A0P0EUS7</accession>
<evidence type="ECO:0000313" key="4">
    <source>
        <dbReference type="EMBL" id="RHD89338.1"/>
    </source>
</evidence>
<dbReference type="EMBL" id="CP083680">
    <property type="protein sequence ID" value="UYU68360.1"/>
    <property type="molecule type" value="Genomic_DNA"/>
</dbReference>
<evidence type="ECO:0000313" key="9">
    <source>
        <dbReference type="Proteomes" id="UP001156218"/>
    </source>
</evidence>